<sequence>MLVLGLITRAASSTPFNNTIAQCTRRSQRGSSKITPYYPRALTSAVTGESKNCILLPKILHSLMQGYSTLTTPGFLRVADHRT</sequence>
<gene>
    <name evidence="1" type="ORF">PUNSTDRAFT_122530</name>
</gene>
<name>R7S5L3_PUNST</name>
<dbReference type="EMBL" id="JH687551">
    <property type="protein sequence ID" value="EIN05272.1"/>
    <property type="molecule type" value="Genomic_DNA"/>
</dbReference>
<accession>R7S5L3</accession>
<dbReference type="AlphaFoldDB" id="R7S5L3"/>
<reference evidence="2" key="1">
    <citation type="journal article" date="2012" name="Science">
        <title>The Paleozoic origin of enzymatic lignin decomposition reconstructed from 31 fungal genomes.</title>
        <authorList>
            <person name="Floudas D."/>
            <person name="Binder M."/>
            <person name="Riley R."/>
            <person name="Barry K."/>
            <person name="Blanchette R.A."/>
            <person name="Henrissat B."/>
            <person name="Martinez A.T."/>
            <person name="Otillar R."/>
            <person name="Spatafora J.W."/>
            <person name="Yadav J.S."/>
            <person name="Aerts A."/>
            <person name="Benoit I."/>
            <person name="Boyd A."/>
            <person name="Carlson A."/>
            <person name="Copeland A."/>
            <person name="Coutinho P.M."/>
            <person name="de Vries R.P."/>
            <person name="Ferreira P."/>
            <person name="Findley K."/>
            <person name="Foster B."/>
            <person name="Gaskell J."/>
            <person name="Glotzer D."/>
            <person name="Gorecki P."/>
            <person name="Heitman J."/>
            <person name="Hesse C."/>
            <person name="Hori C."/>
            <person name="Igarashi K."/>
            <person name="Jurgens J.A."/>
            <person name="Kallen N."/>
            <person name="Kersten P."/>
            <person name="Kohler A."/>
            <person name="Kuees U."/>
            <person name="Kumar T.K.A."/>
            <person name="Kuo A."/>
            <person name="LaButti K."/>
            <person name="Larrondo L.F."/>
            <person name="Lindquist E."/>
            <person name="Ling A."/>
            <person name="Lombard V."/>
            <person name="Lucas S."/>
            <person name="Lundell T."/>
            <person name="Martin R."/>
            <person name="McLaughlin D.J."/>
            <person name="Morgenstern I."/>
            <person name="Morin E."/>
            <person name="Murat C."/>
            <person name="Nagy L.G."/>
            <person name="Nolan M."/>
            <person name="Ohm R.A."/>
            <person name="Patyshakuliyeva A."/>
            <person name="Rokas A."/>
            <person name="Ruiz-Duenas F.J."/>
            <person name="Sabat G."/>
            <person name="Salamov A."/>
            <person name="Samejima M."/>
            <person name="Schmutz J."/>
            <person name="Slot J.C."/>
            <person name="St John F."/>
            <person name="Stenlid J."/>
            <person name="Sun H."/>
            <person name="Sun S."/>
            <person name="Syed K."/>
            <person name="Tsang A."/>
            <person name="Wiebenga A."/>
            <person name="Young D."/>
            <person name="Pisabarro A."/>
            <person name="Eastwood D.C."/>
            <person name="Martin F."/>
            <person name="Cullen D."/>
            <person name="Grigoriev I.V."/>
            <person name="Hibbett D.S."/>
        </authorList>
    </citation>
    <scope>NUCLEOTIDE SEQUENCE [LARGE SCALE GENOMIC DNA]</scope>
    <source>
        <strain evidence="2">HHB-11173 SS5</strain>
    </source>
</reference>
<keyword evidence="2" id="KW-1185">Reference proteome</keyword>
<dbReference type="GeneID" id="18877545"/>
<organism evidence="1 2">
    <name type="scientific">Punctularia strigosozonata (strain HHB-11173)</name>
    <name type="common">White-rot fungus</name>
    <dbReference type="NCBI Taxonomy" id="741275"/>
    <lineage>
        <taxon>Eukaryota</taxon>
        <taxon>Fungi</taxon>
        <taxon>Dikarya</taxon>
        <taxon>Basidiomycota</taxon>
        <taxon>Agaricomycotina</taxon>
        <taxon>Agaricomycetes</taxon>
        <taxon>Corticiales</taxon>
        <taxon>Punctulariaceae</taxon>
        <taxon>Punctularia</taxon>
    </lineage>
</organism>
<protein>
    <submittedName>
        <fullName evidence="1">Uncharacterized protein</fullName>
    </submittedName>
</protein>
<evidence type="ECO:0000313" key="2">
    <source>
        <dbReference type="Proteomes" id="UP000054196"/>
    </source>
</evidence>
<dbReference type="RefSeq" id="XP_007387675.1">
    <property type="nucleotide sequence ID" value="XM_007387613.1"/>
</dbReference>
<dbReference type="HOGENOM" id="CLU_2543703_0_0_1"/>
<dbReference type="KEGG" id="psq:PUNSTDRAFT_122530"/>
<proteinExistence type="predicted"/>
<dbReference type="Proteomes" id="UP000054196">
    <property type="component" value="Unassembled WGS sequence"/>
</dbReference>
<evidence type="ECO:0000313" key="1">
    <source>
        <dbReference type="EMBL" id="EIN05272.1"/>
    </source>
</evidence>